<sequence length="141" mass="16340">MKLLQMVYKKERRGEEDGTSRLVWKMARASSFWWFGDAVVAGRKRRKMERGSDCMLRWTGEEMVRVVRRLCERGEKEGGKVVSGSGFHWRREEKREEGGRSAAGWFSAGSNGGQRRDGREREDGRRLDGEERKMIRVLGGI</sequence>
<evidence type="ECO:0000313" key="2">
    <source>
        <dbReference type="EMBL" id="MCD7472543.1"/>
    </source>
</evidence>
<name>A0ABS8TNH3_DATST</name>
<feature type="compositionally biased region" description="Basic and acidic residues" evidence="1">
    <location>
        <begin position="114"/>
        <end position="128"/>
    </location>
</feature>
<accession>A0ABS8TNH3</accession>
<dbReference type="EMBL" id="JACEIK010001839">
    <property type="protein sequence ID" value="MCD7472543.1"/>
    <property type="molecule type" value="Genomic_DNA"/>
</dbReference>
<evidence type="ECO:0000256" key="1">
    <source>
        <dbReference type="SAM" id="MobiDB-lite"/>
    </source>
</evidence>
<evidence type="ECO:0000313" key="3">
    <source>
        <dbReference type="Proteomes" id="UP000823775"/>
    </source>
</evidence>
<comment type="caution">
    <text evidence="2">The sequence shown here is derived from an EMBL/GenBank/DDBJ whole genome shotgun (WGS) entry which is preliminary data.</text>
</comment>
<keyword evidence="3" id="KW-1185">Reference proteome</keyword>
<feature type="compositionally biased region" description="Basic and acidic residues" evidence="1">
    <location>
        <begin position="89"/>
        <end position="99"/>
    </location>
</feature>
<protein>
    <submittedName>
        <fullName evidence="2">Uncharacterized protein</fullName>
    </submittedName>
</protein>
<organism evidence="2 3">
    <name type="scientific">Datura stramonium</name>
    <name type="common">Jimsonweed</name>
    <name type="synonym">Common thornapple</name>
    <dbReference type="NCBI Taxonomy" id="4076"/>
    <lineage>
        <taxon>Eukaryota</taxon>
        <taxon>Viridiplantae</taxon>
        <taxon>Streptophyta</taxon>
        <taxon>Embryophyta</taxon>
        <taxon>Tracheophyta</taxon>
        <taxon>Spermatophyta</taxon>
        <taxon>Magnoliopsida</taxon>
        <taxon>eudicotyledons</taxon>
        <taxon>Gunneridae</taxon>
        <taxon>Pentapetalae</taxon>
        <taxon>asterids</taxon>
        <taxon>lamiids</taxon>
        <taxon>Solanales</taxon>
        <taxon>Solanaceae</taxon>
        <taxon>Solanoideae</taxon>
        <taxon>Datureae</taxon>
        <taxon>Datura</taxon>
    </lineage>
</organism>
<proteinExistence type="predicted"/>
<gene>
    <name evidence="2" type="ORF">HAX54_013801</name>
</gene>
<feature type="region of interest" description="Disordered" evidence="1">
    <location>
        <begin position="78"/>
        <end position="128"/>
    </location>
</feature>
<reference evidence="2 3" key="1">
    <citation type="journal article" date="2021" name="BMC Genomics">
        <title>Datura genome reveals duplications of psychoactive alkaloid biosynthetic genes and high mutation rate following tissue culture.</title>
        <authorList>
            <person name="Rajewski A."/>
            <person name="Carter-House D."/>
            <person name="Stajich J."/>
            <person name="Litt A."/>
        </authorList>
    </citation>
    <scope>NUCLEOTIDE SEQUENCE [LARGE SCALE GENOMIC DNA]</scope>
    <source>
        <strain evidence="2">AR-01</strain>
    </source>
</reference>
<dbReference type="Proteomes" id="UP000823775">
    <property type="component" value="Unassembled WGS sequence"/>
</dbReference>